<feature type="compositionally biased region" description="Basic and acidic residues" evidence="1">
    <location>
        <begin position="101"/>
        <end position="114"/>
    </location>
</feature>
<feature type="compositionally biased region" description="Basic and acidic residues" evidence="1">
    <location>
        <begin position="286"/>
        <end position="297"/>
    </location>
</feature>
<accession>A0A1E3IXK7</accession>
<keyword evidence="2" id="KW-0812">Transmembrane</keyword>
<proteinExistence type="predicted"/>
<dbReference type="OrthoDB" id="2565260at2759"/>
<feature type="compositionally biased region" description="Basic residues" evidence="1">
    <location>
        <begin position="451"/>
        <end position="462"/>
    </location>
</feature>
<feature type="region of interest" description="Disordered" evidence="1">
    <location>
        <begin position="244"/>
        <end position="514"/>
    </location>
</feature>
<gene>
    <name evidence="3" type="ORF">L203_100830</name>
</gene>
<feature type="compositionally biased region" description="Basic and acidic residues" evidence="1">
    <location>
        <begin position="328"/>
        <end position="342"/>
    </location>
</feature>
<protein>
    <submittedName>
        <fullName evidence="3">Uncharacterized protein</fullName>
    </submittedName>
</protein>
<dbReference type="Proteomes" id="UP000094043">
    <property type="component" value="Chromosome 1"/>
</dbReference>
<evidence type="ECO:0000256" key="1">
    <source>
        <dbReference type="SAM" id="MobiDB-lite"/>
    </source>
</evidence>
<sequence length="567" mass="65085">MRANMPAEGQIIAAIIEILDRDSSPHPYFSAPAISIAHLASALHISPSSLSPSYCASLIRPLADNLFDVPREPVVRSLEQKDKEWIVFVSLSRPGEVSRSQSERGMRRDEREPVLPRPPMRRGKTSNALTDHPQNTTELNILHLVPTLPGGSDYVSAPLRSSKRKGFFQSLGLQRNKSSSQPPSPTAIALEEKEKRIQEDYIRKMAEQETKKETFDPMRDVPPPISVVYREANPVSLGNGLLGVPGPRYMNRQPHVGHEMKAEEEDREEIDIISSYGDDSPDDSSEESKDKENKDVSIGKVPAPRKTPDDFPPVKSGQDDQMAVDYGSRTRKDRDKEERIDSFDLEAEDNGEEVDKLKEKRKGQKKEGADRKVSFVDREEQKSHRYSEPASEEEEEGAQQSKYDAEAKKTDHDQESKQRHTRERTNEKKQKNDRKMYESENDNDKEERMRHKDRHKSERKHREKDEDEQGDEQGDERRDERRSKHKSKNKDKEKERTHRHKHREQVDEDESGNTSMPWLAATFEDLPFGPDVSGIKIIDWMKKRWQLMFAEILAVLGLVYVLQAAGL</sequence>
<reference evidence="3" key="2">
    <citation type="journal article" date="2022" name="Elife">
        <title>Obligate sexual reproduction of a homothallic fungus closely related to the Cryptococcus pathogenic species complex.</title>
        <authorList>
            <person name="Passer A.R."/>
            <person name="Clancey S.A."/>
            <person name="Shea T."/>
            <person name="David-Palma M."/>
            <person name="Averette A.F."/>
            <person name="Boekhout T."/>
            <person name="Porcel B.M."/>
            <person name="Nowrousian M."/>
            <person name="Cuomo C.A."/>
            <person name="Sun S."/>
            <person name="Heitman J."/>
            <person name="Coelho M.A."/>
        </authorList>
    </citation>
    <scope>NUCLEOTIDE SEQUENCE</scope>
    <source>
        <strain evidence="3">CBS 7841</strain>
    </source>
</reference>
<dbReference type="AlphaFoldDB" id="A0A1E3IXK7"/>
<feature type="compositionally biased region" description="Acidic residues" evidence="1">
    <location>
        <begin position="465"/>
        <end position="474"/>
    </location>
</feature>
<evidence type="ECO:0000313" key="4">
    <source>
        <dbReference type="Proteomes" id="UP000094043"/>
    </source>
</evidence>
<feature type="compositionally biased region" description="Acidic residues" evidence="1">
    <location>
        <begin position="262"/>
        <end position="271"/>
    </location>
</feature>
<keyword evidence="2" id="KW-0472">Membrane</keyword>
<keyword evidence="4" id="KW-1185">Reference proteome</keyword>
<feature type="transmembrane region" description="Helical" evidence="2">
    <location>
        <begin position="545"/>
        <end position="565"/>
    </location>
</feature>
<feature type="region of interest" description="Disordered" evidence="1">
    <location>
        <begin position="97"/>
        <end position="132"/>
    </location>
</feature>
<organism evidence="3 4">
    <name type="scientific">Cryptococcus depauperatus CBS 7841</name>
    <dbReference type="NCBI Taxonomy" id="1295531"/>
    <lineage>
        <taxon>Eukaryota</taxon>
        <taxon>Fungi</taxon>
        <taxon>Dikarya</taxon>
        <taxon>Basidiomycota</taxon>
        <taxon>Agaricomycotina</taxon>
        <taxon>Tremellomycetes</taxon>
        <taxon>Tremellales</taxon>
        <taxon>Cryptococcaceae</taxon>
        <taxon>Cryptococcus</taxon>
    </lineage>
</organism>
<feature type="compositionally biased region" description="Basic and acidic residues" evidence="1">
    <location>
        <begin position="403"/>
        <end position="438"/>
    </location>
</feature>
<name>A0A1E3IXK7_9TREE</name>
<dbReference type="VEuPathDB" id="FungiDB:L203_00621"/>
<dbReference type="EMBL" id="CP143784">
    <property type="protein sequence ID" value="WVN85681.1"/>
    <property type="molecule type" value="Genomic_DNA"/>
</dbReference>
<keyword evidence="2" id="KW-1133">Transmembrane helix</keyword>
<evidence type="ECO:0000313" key="3">
    <source>
        <dbReference type="EMBL" id="WVN85681.1"/>
    </source>
</evidence>
<dbReference type="RefSeq" id="XP_066066381.1">
    <property type="nucleotide sequence ID" value="XM_066210284.1"/>
</dbReference>
<dbReference type="KEGG" id="cdep:91085044"/>
<feature type="compositionally biased region" description="Basic and acidic residues" evidence="1">
    <location>
        <begin position="365"/>
        <end position="387"/>
    </location>
</feature>
<evidence type="ECO:0000256" key="2">
    <source>
        <dbReference type="SAM" id="Phobius"/>
    </source>
</evidence>
<dbReference type="GeneID" id="91085044"/>
<reference evidence="3" key="3">
    <citation type="submission" date="2024-01" db="EMBL/GenBank/DDBJ databases">
        <authorList>
            <person name="Coelho M.A."/>
            <person name="David-Palma M."/>
            <person name="Shea T."/>
            <person name="Sun S."/>
            <person name="Cuomo C.A."/>
            <person name="Heitman J."/>
        </authorList>
    </citation>
    <scope>NUCLEOTIDE SEQUENCE</scope>
    <source>
        <strain evidence="3">CBS 7841</strain>
    </source>
</reference>
<feature type="compositionally biased region" description="Acidic residues" evidence="1">
    <location>
        <begin position="343"/>
        <end position="352"/>
    </location>
</feature>
<reference evidence="3" key="1">
    <citation type="submission" date="2016-06" db="EMBL/GenBank/DDBJ databases">
        <authorList>
            <person name="Cuomo C."/>
            <person name="Litvintseva A."/>
            <person name="Heitman J."/>
            <person name="Chen Y."/>
            <person name="Sun S."/>
            <person name="Springer D."/>
            <person name="Dromer F."/>
            <person name="Young S."/>
            <person name="Zeng Q."/>
            <person name="Chapman S."/>
            <person name="Gujja S."/>
            <person name="Saif S."/>
            <person name="Birren B."/>
        </authorList>
    </citation>
    <scope>NUCLEOTIDE SEQUENCE</scope>
    <source>
        <strain evidence="3">CBS 7841</strain>
    </source>
</reference>